<comment type="caution">
    <text evidence="1">The sequence shown here is derived from an EMBL/GenBank/DDBJ whole genome shotgun (WGS) entry which is preliminary data.</text>
</comment>
<keyword evidence="2" id="KW-1185">Reference proteome</keyword>
<gene>
    <name evidence="1" type="ORF">KUCAC02_008890</name>
</gene>
<accession>A0ACB9WRV8</accession>
<organism evidence="1 2">
    <name type="scientific">Chaenocephalus aceratus</name>
    <name type="common">Blackfin icefish</name>
    <name type="synonym">Chaenichthys aceratus</name>
    <dbReference type="NCBI Taxonomy" id="36190"/>
    <lineage>
        <taxon>Eukaryota</taxon>
        <taxon>Metazoa</taxon>
        <taxon>Chordata</taxon>
        <taxon>Craniata</taxon>
        <taxon>Vertebrata</taxon>
        <taxon>Euteleostomi</taxon>
        <taxon>Actinopterygii</taxon>
        <taxon>Neopterygii</taxon>
        <taxon>Teleostei</taxon>
        <taxon>Neoteleostei</taxon>
        <taxon>Acanthomorphata</taxon>
        <taxon>Eupercaria</taxon>
        <taxon>Perciformes</taxon>
        <taxon>Notothenioidei</taxon>
        <taxon>Channichthyidae</taxon>
        <taxon>Chaenocephalus</taxon>
    </lineage>
</organism>
<proteinExistence type="predicted"/>
<evidence type="ECO:0000313" key="1">
    <source>
        <dbReference type="EMBL" id="KAI4816567.1"/>
    </source>
</evidence>
<sequence length="85" mass="8985">KPSRDPSLEPAEVETFETQKPAAYSLQAAADLICSPDQPRSTRPDPIPAGPQTSPIHPSKPGSMLPRSGPEQPEEPPEPPPADPA</sequence>
<dbReference type="Proteomes" id="UP001057452">
    <property type="component" value="Chromosome 12"/>
</dbReference>
<name>A0ACB9WRV8_CHAAC</name>
<feature type="non-terminal residue" evidence="1">
    <location>
        <position position="1"/>
    </location>
</feature>
<protein>
    <submittedName>
        <fullName evidence="1">Uncharacterized protein</fullName>
    </submittedName>
</protein>
<reference evidence="1" key="1">
    <citation type="submission" date="2022-05" db="EMBL/GenBank/DDBJ databases">
        <title>Chromosome-level genome of Chaenocephalus aceratus.</title>
        <authorList>
            <person name="Park H."/>
        </authorList>
    </citation>
    <scope>NUCLEOTIDE SEQUENCE</scope>
    <source>
        <strain evidence="1">KU_202001</strain>
    </source>
</reference>
<feature type="non-terminal residue" evidence="1">
    <location>
        <position position="85"/>
    </location>
</feature>
<evidence type="ECO:0000313" key="2">
    <source>
        <dbReference type="Proteomes" id="UP001057452"/>
    </source>
</evidence>
<dbReference type="EMBL" id="CM043796">
    <property type="protein sequence ID" value="KAI4816567.1"/>
    <property type="molecule type" value="Genomic_DNA"/>
</dbReference>